<sequence length="331" mass="36993">MAIVFVDTKGLGIPPLRGHTLVQYAGSLVGRDFRGILQVAPQVLQGLLPDEAYEAWLALCRLAPLIFQPKIEDRGTYMRHLREGIDDFLAATALWSTQWFNKPKFHLFLHLPLHIERFGPPLLYATEGFESYNFLIRLRSIHSNRHAPSSDIGEAFSFLHAVRHLVSGGFVDVEDSKTHVRTHRQAGEGVRVLIHDAVFRHLMGMDGILNMENTDRAPLLRKDPRVQWRETRSAGVGYTVAGVMPETSMLQSVGVYLSNGDLLRQGGYALYQRSDRVHCGRVEEILVHPDTFAVRLLLAHATIGGVAAAPYRFPTVQHSGTFALMAAKART</sequence>
<comment type="caution">
    <text evidence="1">The sequence shown here is derived from an EMBL/GenBank/DDBJ whole genome shotgun (WGS) entry which is preliminary data.</text>
</comment>
<evidence type="ECO:0000313" key="1">
    <source>
        <dbReference type="EMBL" id="KAJ8489898.1"/>
    </source>
</evidence>
<gene>
    <name evidence="1" type="ORF">ONZ51_g2656</name>
</gene>
<dbReference type="Proteomes" id="UP001215151">
    <property type="component" value="Unassembled WGS sequence"/>
</dbReference>
<keyword evidence="2" id="KW-1185">Reference proteome</keyword>
<proteinExistence type="predicted"/>
<evidence type="ECO:0000313" key="2">
    <source>
        <dbReference type="Proteomes" id="UP001215151"/>
    </source>
</evidence>
<dbReference type="PANTHER" id="PTHR31912">
    <property type="entry name" value="IP13529P"/>
    <property type="match status" value="1"/>
</dbReference>
<dbReference type="EMBL" id="JAPEVG010000042">
    <property type="protein sequence ID" value="KAJ8489898.1"/>
    <property type="molecule type" value="Genomic_DNA"/>
</dbReference>
<dbReference type="AlphaFoldDB" id="A0AAD7U1M9"/>
<protein>
    <submittedName>
        <fullName evidence="1">Uncharacterized protein</fullName>
    </submittedName>
</protein>
<reference evidence="1" key="1">
    <citation type="submission" date="2022-11" db="EMBL/GenBank/DDBJ databases">
        <title>Genome Sequence of Cubamyces cubensis.</title>
        <authorList>
            <person name="Buettner E."/>
        </authorList>
    </citation>
    <scope>NUCLEOTIDE SEQUENCE</scope>
    <source>
        <strain evidence="1">MPL-01</strain>
    </source>
</reference>
<name>A0AAD7U1M9_9APHY</name>
<accession>A0AAD7U1M9</accession>
<dbReference type="PANTHER" id="PTHR31912:SF34">
    <property type="entry name" value="NOTOCHORD-RELATED PROTEIN"/>
    <property type="match status" value="1"/>
</dbReference>
<organism evidence="1 2">
    <name type="scientific">Trametes cubensis</name>
    <dbReference type="NCBI Taxonomy" id="1111947"/>
    <lineage>
        <taxon>Eukaryota</taxon>
        <taxon>Fungi</taxon>
        <taxon>Dikarya</taxon>
        <taxon>Basidiomycota</taxon>
        <taxon>Agaricomycotina</taxon>
        <taxon>Agaricomycetes</taxon>
        <taxon>Polyporales</taxon>
        <taxon>Polyporaceae</taxon>
        <taxon>Trametes</taxon>
    </lineage>
</organism>